<reference evidence="10" key="1">
    <citation type="journal article" date="2019" name="Int. J. Syst. Evol. Microbiol.">
        <title>The Global Catalogue of Microorganisms (GCM) 10K type strain sequencing project: providing services to taxonomists for standard genome sequencing and annotation.</title>
        <authorList>
            <consortium name="The Broad Institute Genomics Platform"/>
            <consortium name="The Broad Institute Genome Sequencing Center for Infectious Disease"/>
            <person name="Wu L."/>
            <person name="Ma J."/>
        </authorList>
    </citation>
    <scope>NUCLEOTIDE SEQUENCE [LARGE SCALE GENOMIC DNA]</scope>
    <source>
        <strain evidence="10">CGMCC 1.12942</strain>
    </source>
</reference>
<evidence type="ECO:0000256" key="1">
    <source>
        <dbReference type="ARBA" id="ARBA00004651"/>
    </source>
</evidence>
<name>A0ABW2RRB1_9BACL</name>
<keyword evidence="3" id="KW-1003">Cell membrane</keyword>
<dbReference type="CDD" id="cd06261">
    <property type="entry name" value="TM_PBP2"/>
    <property type="match status" value="1"/>
</dbReference>
<evidence type="ECO:0000256" key="7">
    <source>
        <dbReference type="RuleBase" id="RU363032"/>
    </source>
</evidence>
<keyword evidence="5 7" id="KW-1133">Transmembrane helix</keyword>
<evidence type="ECO:0000256" key="2">
    <source>
        <dbReference type="ARBA" id="ARBA00022448"/>
    </source>
</evidence>
<feature type="domain" description="ABC transmembrane type-1" evidence="8">
    <location>
        <begin position="52"/>
        <end position="232"/>
    </location>
</feature>
<comment type="caution">
    <text evidence="9">The sequence shown here is derived from an EMBL/GenBank/DDBJ whole genome shotgun (WGS) entry which is preliminary data.</text>
</comment>
<evidence type="ECO:0000256" key="4">
    <source>
        <dbReference type="ARBA" id="ARBA00022692"/>
    </source>
</evidence>
<dbReference type="InterPro" id="IPR000515">
    <property type="entry name" value="MetI-like"/>
</dbReference>
<comment type="subcellular location">
    <subcellularLocation>
        <location evidence="1 7">Cell membrane</location>
        <topology evidence="1 7">Multi-pass membrane protein</topology>
    </subcellularLocation>
</comment>
<dbReference type="Proteomes" id="UP001596500">
    <property type="component" value="Unassembled WGS sequence"/>
</dbReference>
<dbReference type="PROSITE" id="PS50928">
    <property type="entry name" value="ABC_TM1"/>
    <property type="match status" value="1"/>
</dbReference>
<feature type="transmembrane region" description="Helical" evidence="7">
    <location>
        <begin position="215"/>
        <end position="235"/>
    </location>
</feature>
<sequence>MVTVVFILFVWTISTHLKWIDPLFLPSPQAVWIAFLDLLHEGYKGASLIKHIFNSLNRLFLALFLALITAIPLGILCGYSKYIRAVFDPLIEFYRPLPPLAYYTLLVLWLGIDDESKVALLFLNAFAPLFIATVSSVQRVPRDRINGALSLGASKWKVLAYVIFPTCLPDIITGLRTAIGVTYATLVAAEMVAATSGIGWMVLDASKYLRSDIILVGIIIMSGIAMIMDGIIRWIQRRQFPWIGTED</sequence>
<keyword evidence="6 7" id="KW-0472">Membrane</keyword>
<comment type="similarity">
    <text evidence="7">Belongs to the binding-protein-dependent transport system permease family.</text>
</comment>
<evidence type="ECO:0000256" key="5">
    <source>
        <dbReference type="ARBA" id="ARBA00022989"/>
    </source>
</evidence>
<dbReference type="PANTHER" id="PTHR30151:SF25">
    <property type="entry name" value="TAURINE TRANSPORT SYSTEM PERMEASE PROTEIN TAUC"/>
    <property type="match status" value="1"/>
</dbReference>
<feature type="transmembrane region" description="Helical" evidence="7">
    <location>
        <begin position="59"/>
        <end position="81"/>
    </location>
</feature>
<evidence type="ECO:0000313" key="9">
    <source>
        <dbReference type="EMBL" id="MFC7443236.1"/>
    </source>
</evidence>
<keyword evidence="10" id="KW-1185">Reference proteome</keyword>
<evidence type="ECO:0000259" key="8">
    <source>
        <dbReference type="PROSITE" id="PS50928"/>
    </source>
</evidence>
<feature type="transmembrane region" description="Helical" evidence="7">
    <location>
        <begin position="118"/>
        <end position="137"/>
    </location>
</feature>
<accession>A0ABW2RRB1</accession>
<dbReference type="Pfam" id="PF00528">
    <property type="entry name" value="BPD_transp_1"/>
    <property type="match status" value="1"/>
</dbReference>
<protein>
    <submittedName>
        <fullName evidence="9">ABC transporter permease subunit</fullName>
    </submittedName>
</protein>
<evidence type="ECO:0000313" key="10">
    <source>
        <dbReference type="Proteomes" id="UP001596500"/>
    </source>
</evidence>
<gene>
    <name evidence="9" type="ORF">ACFQNG_19395</name>
</gene>
<dbReference type="InterPro" id="IPR035906">
    <property type="entry name" value="MetI-like_sf"/>
</dbReference>
<dbReference type="RefSeq" id="WP_379867592.1">
    <property type="nucleotide sequence ID" value="NZ_JBHTBW010000081.1"/>
</dbReference>
<evidence type="ECO:0000256" key="6">
    <source>
        <dbReference type="ARBA" id="ARBA00023136"/>
    </source>
</evidence>
<dbReference type="PANTHER" id="PTHR30151">
    <property type="entry name" value="ALKANE SULFONATE ABC TRANSPORTER-RELATED, MEMBRANE SUBUNIT"/>
    <property type="match status" value="1"/>
</dbReference>
<dbReference type="SUPFAM" id="SSF161098">
    <property type="entry name" value="MetI-like"/>
    <property type="match status" value="1"/>
</dbReference>
<dbReference type="EMBL" id="JBHTBW010000081">
    <property type="protein sequence ID" value="MFC7443236.1"/>
    <property type="molecule type" value="Genomic_DNA"/>
</dbReference>
<feature type="transmembrane region" description="Helical" evidence="7">
    <location>
        <begin position="93"/>
        <end position="112"/>
    </location>
</feature>
<proteinExistence type="inferred from homology"/>
<evidence type="ECO:0000256" key="3">
    <source>
        <dbReference type="ARBA" id="ARBA00022475"/>
    </source>
</evidence>
<dbReference type="Gene3D" id="1.10.3720.10">
    <property type="entry name" value="MetI-like"/>
    <property type="match status" value="1"/>
</dbReference>
<feature type="transmembrane region" description="Helical" evidence="7">
    <location>
        <begin position="181"/>
        <end position="203"/>
    </location>
</feature>
<keyword evidence="4 7" id="KW-0812">Transmembrane</keyword>
<organism evidence="9 10">
    <name type="scientific">Laceyella putida</name>
    <dbReference type="NCBI Taxonomy" id="110101"/>
    <lineage>
        <taxon>Bacteria</taxon>
        <taxon>Bacillati</taxon>
        <taxon>Bacillota</taxon>
        <taxon>Bacilli</taxon>
        <taxon>Bacillales</taxon>
        <taxon>Thermoactinomycetaceae</taxon>
        <taxon>Laceyella</taxon>
    </lineage>
</organism>
<keyword evidence="2 7" id="KW-0813">Transport</keyword>